<comment type="caution">
    <text evidence="1">The sequence shown here is derived from an EMBL/GenBank/DDBJ whole genome shotgun (WGS) entry which is preliminary data.</text>
</comment>
<organism evidence="1">
    <name type="scientific">marine sediment metagenome</name>
    <dbReference type="NCBI Taxonomy" id="412755"/>
    <lineage>
        <taxon>unclassified sequences</taxon>
        <taxon>metagenomes</taxon>
        <taxon>ecological metagenomes</taxon>
    </lineage>
</organism>
<dbReference type="EMBL" id="LAZR01062905">
    <property type="protein sequence ID" value="KKK60564.1"/>
    <property type="molecule type" value="Genomic_DNA"/>
</dbReference>
<gene>
    <name evidence="1" type="ORF">LCGC14_3023100</name>
</gene>
<protein>
    <submittedName>
        <fullName evidence="1">Uncharacterized protein</fullName>
    </submittedName>
</protein>
<accession>A0A0F8Z2B3</accession>
<proteinExistence type="predicted"/>
<name>A0A0F8Z2B3_9ZZZZ</name>
<dbReference type="AlphaFoldDB" id="A0A0F8Z2B3"/>
<reference evidence="1" key="1">
    <citation type="journal article" date="2015" name="Nature">
        <title>Complex archaea that bridge the gap between prokaryotes and eukaryotes.</title>
        <authorList>
            <person name="Spang A."/>
            <person name="Saw J.H."/>
            <person name="Jorgensen S.L."/>
            <person name="Zaremba-Niedzwiedzka K."/>
            <person name="Martijn J."/>
            <person name="Lind A.E."/>
            <person name="van Eijk R."/>
            <person name="Schleper C."/>
            <person name="Guy L."/>
            <person name="Ettema T.J."/>
        </authorList>
    </citation>
    <scope>NUCLEOTIDE SEQUENCE</scope>
</reference>
<sequence>MSQIPFTLTTINGVPFETHRSYTHLHKVFTEGGWSILKAPVDWVSGITMPSAISHVCKTFKNPNIHHIYHTLTHQIRCTECAEKVPVSVETLWRLMNMDMIHEKTYITIFIQSEEEIKQQSRENLNKSKCLKIQL</sequence>
<evidence type="ECO:0000313" key="1">
    <source>
        <dbReference type="EMBL" id="KKK60564.1"/>
    </source>
</evidence>